<accession>A0D3B6</accession>
<feature type="domain" description="DEAD/DEAH-box helicase" evidence="1">
    <location>
        <begin position="14"/>
        <end position="86"/>
    </location>
</feature>
<evidence type="ECO:0000313" key="2">
    <source>
        <dbReference type="EMBL" id="CAK77533.1"/>
    </source>
</evidence>
<dbReference type="HOGENOM" id="CLU_2241828_0_0_1"/>
<evidence type="ECO:0000313" key="3">
    <source>
        <dbReference type="Proteomes" id="UP000000600"/>
    </source>
</evidence>
<dbReference type="Proteomes" id="UP000000600">
    <property type="component" value="Unassembled WGS sequence"/>
</dbReference>
<dbReference type="SUPFAM" id="SSF52540">
    <property type="entry name" value="P-loop containing nucleoside triphosphate hydrolases"/>
    <property type="match status" value="1"/>
</dbReference>
<dbReference type="KEGG" id="ptm:GSPATT00013018001"/>
<dbReference type="eggNOG" id="KOG0344">
    <property type="taxonomic scope" value="Eukaryota"/>
</dbReference>
<dbReference type="GO" id="GO:0003676">
    <property type="term" value="F:nucleic acid binding"/>
    <property type="evidence" value="ECO:0007669"/>
    <property type="project" value="InterPro"/>
</dbReference>
<dbReference type="STRING" id="5888.A0D3B6"/>
<evidence type="ECO:0000259" key="1">
    <source>
        <dbReference type="Pfam" id="PF00270"/>
    </source>
</evidence>
<gene>
    <name evidence="2" type="ORF">GSPATT00013018001</name>
</gene>
<dbReference type="GeneID" id="5030715"/>
<name>A0D3B6_PARTE</name>
<reference evidence="2 3" key="1">
    <citation type="journal article" date="2006" name="Nature">
        <title>Global trends of whole-genome duplications revealed by the ciliate Paramecium tetraurelia.</title>
        <authorList>
            <consortium name="Genoscope"/>
            <person name="Aury J.-M."/>
            <person name="Jaillon O."/>
            <person name="Duret L."/>
            <person name="Noel B."/>
            <person name="Jubin C."/>
            <person name="Porcel B.M."/>
            <person name="Segurens B."/>
            <person name="Daubin V."/>
            <person name="Anthouard V."/>
            <person name="Aiach N."/>
            <person name="Arnaiz O."/>
            <person name="Billaut A."/>
            <person name="Beisson J."/>
            <person name="Blanc I."/>
            <person name="Bouhouche K."/>
            <person name="Camara F."/>
            <person name="Duharcourt S."/>
            <person name="Guigo R."/>
            <person name="Gogendeau D."/>
            <person name="Katinka M."/>
            <person name="Keller A.-M."/>
            <person name="Kissmehl R."/>
            <person name="Klotz C."/>
            <person name="Koll F."/>
            <person name="Le Moue A."/>
            <person name="Lepere C."/>
            <person name="Malinsky S."/>
            <person name="Nowacki M."/>
            <person name="Nowak J.K."/>
            <person name="Plattner H."/>
            <person name="Poulain J."/>
            <person name="Ruiz F."/>
            <person name="Serrano V."/>
            <person name="Zagulski M."/>
            <person name="Dessen P."/>
            <person name="Betermier M."/>
            <person name="Weissenbach J."/>
            <person name="Scarpelli C."/>
            <person name="Schachter V."/>
            <person name="Sperling L."/>
            <person name="Meyer E."/>
            <person name="Cohen J."/>
            <person name="Wincker P."/>
        </authorList>
    </citation>
    <scope>NUCLEOTIDE SEQUENCE [LARGE SCALE GENOMIC DNA]</scope>
    <source>
        <strain evidence="2 3">Stock d4-2</strain>
    </source>
</reference>
<dbReference type="InterPro" id="IPR027417">
    <property type="entry name" value="P-loop_NTPase"/>
</dbReference>
<dbReference type="Gene3D" id="3.40.50.300">
    <property type="entry name" value="P-loop containing nucleotide triphosphate hydrolases"/>
    <property type="match status" value="1"/>
</dbReference>
<dbReference type="Pfam" id="PF00270">
    <property type="entry name" value="DEAD"/>
    <property type="match status" value="1"/>
</dbReference>
<dbReference type="AlphaFoldDB" id="A0D3B6"/>
<dbReference type="OrthoDB" id="360161at2759"/>
<dbReference type="EMBL" id="CT868274">
    <property type="protein sequence ID" value="CAK77533.1"/>
    <property type="molecule type" value="Genomic_DNA"/>
</dbReference>
<sequence>MNQIAKSGYNKPTLIQMIAIRIILQKKNLIAPKGSAKTCAFALPTLHNLESHKEGRPRCLVFAPAQELADLLYKEFNKFNKEFKIKQLQEMIREKVGIQICIESS</sequence>
<dbReference type="PANTHER" id="PTHR47958">
    <property type="entry name" value="ATP-DEPENDENT RNA HELICASE DBP3"/>
    <property type="match status" value="1"/>
</dbReference>
<dbReference type="GO" id="GO:0005524">
    <property type="term" value="F:ATP binding"/>
    <property type="evidence" value="ECO:0007669"/>
    <property type="project" value="InterPro"/>
</dbReference>
<proteinExistence type="predicted"/>
<dbReference type="RefSeq" id="XP_001444930.1">
    <property type="nucleotide sequence ID" value="XM_001444893.1"/>
</dbReference>
<protein>
    <recommendedName>
        <fullName evidence="1">DEAD/DEAH-box helicase domain-containing protein</fullName>
    </recommendedName>
</protein>
<dbReference type="InParanoid" id="A0D3B6"/>
<keyword evidence="3" id="KW-1185">Reference proteome</keyword>
<dbReference type="InterPro" id="IPR011545">
    <property type="entry name" value="DEAD/DEAH_box_helicase_dom"/>
</dbReference>
<organism evidence="2 3">
    <name type="scientific">Paramecium tetraurelia</name>
    <dbReference type="NCBI Taxonomy" id="5888"/>
    <lineage>
        <taxon>Eukaryota</taxon>
        <taxon>Sar</taxon>
        <taxon>Alveolata</taxon>
        <taxon>Ciliophora</taxon>
        <taxon>Intramacronucleata</taxon>
        <taxon>Oligohymenophorea</taxon>
        <taxon>Peniculida</taxon>
        <taxon>Parameciidae</taxon>
        <taxon>Paramecium</taxon>
    </lineage>
</organism>